<sequence length="51" mass="6070">MYELREHSRQIFGVRPEILDGALFDYPETQITKSEAEKRIRAFMAQEVKKL</sequence>
<dbReference type="Proteomes" id="UP001203665">
    <property type="component" value="Unassembled WGS sequence"/>
</dbReference>
<dbReference type="RefSeq" id="WP_251608832.1">
    <property type="nucleotide sequence ID" value="NZ_JAMQJY010000001.1"/>
</dbReference>
<name>A0ABT0XE12_9BACI</name>
<feature type="domain" description="YqzN/YkzM" evidence="1">
    <location>
        <begin position="2"/>
        <end position="45"/>
    </location>
</feature>
<dbReference type="EMBL" id="JAMQJY010000001">
    <property type="protein sequence ID" value="MCM2674094.1"/>
    <property type="molecule type" value="Genomic_DNA"/>
</dbReference>
<accession>A0ABT0XE12</accession>
<evidence type="ECO:0000259" key="1">
    <source>
        <dbReference type="Pfam" id="PF26160"/>
    </source>
</evidence>
<reference evidence="2" key="1">
    <citation type="submission" date="2022-06" db="EMBL/GenBank/DDBJ databases">
        <title>Alkalicoccobacillus porphyridii sp. nov., isolated from a marine red alga, Porphyridium purpureum and reclassification of Shouchella plakortidis and Shouchella gibsonii as Alkalicoccobacillus plakortidis comb. nov. and Alkalicoccobacillus gibsonii comb. nov.</title>
        <authorList>
            <person name="Kim K.H."/>
            <person name="Lee J.K."/>
            <person name="Han D.M."/>
            <person name="Baek J.H."/>
            <person name="Jeon C.O."/>
        </authorList>
    </citation>
    <scope>NUCLEOTIDE SEQUENCE</scope>
    <source>
        <strain evidence="2">DSM 19153</strain>
    </source>
</reference>
<protein>
    <recommendedName>
        <fullName evidence="1">YqzN/YkzM domain-containing protein</fullName>
    </recommendedName>
</protein>
<keyword evidence="3" id="KW-1185">Reference proteome</keyword>
<comment type="caution">
    <text evidence="2">The sequence shown here is derived from an EMBL/GenBank/DDBJ whole genome shotgun (WGS) entry which is preliminary data.</text>
</comment>
<organism evidence="2 3">
    <name type="scientific">Alkalicoccobacillus plakortidis</name>
    <dbReference type="NCBI Taxonomy" id="444060"/>
    <lineage>
        <taxon>Bacteria</taxon>
        <taxon>Bacillati</taxon>
        <taxon>Bacillota</taxon>
        <taxon>Bacilli</taxon>
        <taxon>Bacillales</taxon>
        <taxon>Bacillaceae</taxon>
        <taxon>Alkalicoccobacillus</taxon>
    </lineage>
</organism>
<evidence type="ECO:0000313" key="3">
    <source>
        <dbReference type="Proteomes" id="UP001203665"/>
    </source>
</evidence>
<proteinExistence type="predicted"/>
<gene>
    <name evidence="2" type="ORF">NDM98_00210</name>
</gene>
<dbReference type="Pfam" id="PF26160">
    <property type="entry name" value="YqzN_YkzM"/>
    <property type="match status" value="1"/>
</dbReference>
<dbReference type="InterPro" id="IPR058869">
    <property type="entry name" value="YqzN_YkzM"/>
</dbReference>
<evidence type="ECO:0000313" key="2">
    <source>
        <dbReference type="EMBL" id="MCM2674094.1"/>
    </source>
</evidence>